<dbReference type="RefSeq" id="WP_345404760.1">
    <property type="nucleotide sequence ID" value="NZ_BAABLA010000118.1"/>
</dbReference>
<dbReference type="Proteomes" id="UP001596337">
    <property type="component" value="Unassembled WGS sequence"/>
</dbReference>
<keyword evidence="2" id="KW-1185">Reference proteome</keyword>
<evidence type="ECO:0000313" key="1">
    <source>
        <dbReference type="EMBL" id="MFC6868139.1"/>
    </source>
</evidence>
<evidence type="ECO:0000313" key="2">
    <source>
        <dbReference type="Proteomes" id="UP001596337"/>
    </source>
</evidence>
<comment type="caution">
    <text evidence="1">The sequence shown here is derived from an EMBL/GenBank/DDBJ whole genome shotgun (WGS) entry which is preliminary data.</text>
</comment>
<sequence>MIAVRQVEALGLAVVGLHTDDLVSLKEIAQRTGRSYEGVRLLATGRRGPGGSAAS</sequence>
<protein>
    <submittedName>
        <fullName evidence="1">Uncharacterized protein</fullName>
    </submittedName>
</protein>
<organism evidence="1 2">
    <name type="scientific">Haloechinothrix salitolerans</name>
    <dbReference type="NCBI Taxonomy" id="926830"/>
    <lineage>
        <taxon>Bacteria</taxon>
        <taxon>Bacillati</taxon>
        <taxon>Actinomycetota</taxon>
        <taxon>Actinomycetes</taxon>
        <taxon>Pseudonocardiales</taxon>
        <taxon>Pseudonocardiaceae</taxon>
        <taxon>Haloechinothrix</taxon>
    </lineage>
</organism>
<dbReference type="EMBL" id="JBHSXX010000001">
    <property type="protein sequence ID" value="MFC6868139.1"/>
    <property type="molecule type" value="Genomic_DNA"/>
</dbReference>
<reference evidence="2" key="1">
    <citation type="journal article" date="2019" name="Int. J. Syst. Evol. Microbiol.">
        <title>The Global Catalogue of Microorganisms (GCM) 10K type strain sequencing project: providing services to taxonomists for standard genome sequencing and annotation.</title>
        <authorList>
            <consortium name="The Broad Institute Genomics Platform"/>
            <consortium name="The Broad Institute Genome Sequencing Center for Infectious Disease"/>
            <person name="Wu L."/>
            <person name="Ma J."/>
        </authorList>
    </citation>
    <scope>NUCLEOTIDE SEQUENCE [LARGE SCALE GENOMIC DNA]</scope>
    <source>
        <strain evidence="2">KCTC 32255</strain>
    </source>
</reference>
<gene>
    <name evidence="1" type="ORF">ACFQGD_13405</name>
</gene>
<name>A0ABW2C240_9PSEU</name>
<accession>A0ABW2C240</accession>
<proteinExistence type="predicted"/>